<dbReference type="Proteomes" id="UP000222531">
    <property type="component" value="Unassembled WGS sequence"/>
</dbReference>
<evidence type="ECO:0000256" key="4">
    <source>
        <dbReference type="ARBA" id="ARBA00023136"/>
    </source>
</evidence>
<dbReference type="PROSITE" id="PS51012">
    <property type="entry name" value="ABC_TM2"/>
    <property type="match status" value="1"/>
</dbReference>
<dbReference type="InterPro" id="IPR051784">
    <property type="entry name" value="Nod_factor_ABC_transporter"/>
</dbReference>
<dbReference type="PIRSF" id="PIRSF006648">
    <property type="entry name" value="DrrB"/>
    <property type="match status" value="1"/>
</dbReference>
<organism evidence="9 10">
    <name type="scientific">Streptomyces cinnamoneus</name>
    <name type="common">Streptoverticillium cinnamoneum</name>
    <dbReference type="NCBI Taxonomy" id="53446"/>
    <lineage>
        <taxon>Bacteria</taxon>
        <taxon>Bacillati</taxon>
        <taxon>Actinomycetota</taxon>
        <taxon>Actinomycetes</taxon>
        <taxon>Kitasatosporales</taxon>
        <taxon>Streptomycetaceae</taxon>
        <taxon>Streptomyces</taxon>
        <taxon>Streptomyces cinnamoneus group</taxon>
    </lineage>
</organism>
<dbReference type="GO" id="GO:0140359">
    <property type="term" value="F:ABC-type transporter activity"/>
    <property type="evidence" value="ECO:0007669"/>
    <property type="project" value="InterPro"/>
</dbReference>
<accession>A0A2G1XME7</accession>
<feature type="region of interest" description="Disordered" evidence="7">
    <location>
        <begin position="1"/>
        <end position="20"/>
    </location>
</feature>
<keyword evidence="3 6" id="KW-1133">Transmembrane helix</keyword>
<evidence type="ECO:0000256" key="2">
    <source>
        <dbReference type="ARBA" id="ARBA00022692"/>
    </source>
</evidence>
<feature type="domain" description="ABC transmembrane type-2" evidence="8">
    <location>
        <begin position="41"/>
        <end position="277"/>
    </location>
</feature>
<evidence type="ECO:0000313" key="10">
    <source>
        <dbReference type="Proteomes" id="UP000222531"/>
    </source>
</evidence>
<comment type="similarity">
    <text evidence="6">Belongs to the ABC-2 integral membrane protein family.</text>
</comment>
<dbReference type="EMBL" id="NHZO01000081">
    <property type="protein sequence ID" value="PHQ52444.1"/>
    <property type="molecule type" value="Genomic_DNA"/>
</dbReference>
<comment type="subcellular location">
    <subcellularLocation>
        <location evidence="6">Cell membrane</location>
        <topology evidence="6">Multi-pass membrane protein</topology>
    </subcellularLocation>
    <subcellularLocation>
        <location evidence="1">Membrane</location>
        <topology evidence="1">Multi-pass membrane protein</topology>
    </subcellularLocation>
</comment>
<dbReference type="RefSeq" id="WP_099198222.1">
    <property type="nucleotide sequence ID" value="NZ_JBIRXA010000015.1"/>
</dbReference>
<dbReference type="InterPro" id="IPR047817">
    <property type="entry name" value="ABC2_TM_bact-type"/>
</dbReference>
<keyword evidence="2 6" id="KW-0812">Transmembrane</keyword>
<evidence type="ECO:0000256" key="5">
    <source>
        <dbReference type="ARBA" id="ARBA00023251"/>
    </source>
</evidence>
<feature type="transmembrane region" description="Helical" evidence="6">
    <location>
        <begin position="157"/>
        <end position="182"/>
    </location>
</feature>
<feature type="transmembrane region" description="Helical" evidence="6">
    <location>
        <begin position="42"/>
        <end position="61"/>
    </location>
</feature>
<reference evidence="9 10" key="1">
    <citation type="journal article" date="2017" name="Biochemistry">
        <title>Identification of the Biosynthetic Pathway for the Antibiotic Bicyclomycin.</title>
        <authorList>
            <person name="Patteson J."/>
            <person name="Cai W."/>
            <person name="Johnson R.A."/>
            <person name="Santa Maria K."/>
            <person name="Li B."/>
        </authorList>
    </citation>
    <scope>NUCLEOTIDE SEQUENCE [LARGE SCALE GENOMIC DNA]</scope>
    <source>
        <strain evidence="9 10">ATCC 21532</strain>
    </source>
</reference>
<protein>
    <recommendedName>
        <fullName evidence="6">Transport permease protein</fullName>
    </recommendedName>
</protein>
<keyword evidence="10" id="KW-1185">Reference proteome</keyword>
<keyword evidence="5" id="KW-0046">Antibiotic resistance</keyword>
<feature type="transmembrane region" description="Helical" evidence="6">
    <location>
        <begin position="256"/>
        <end position="276"/>
    </location>
</feature>
<name>A0A2G1XME7_STRCJ</name>
<comment type="caution">
    <text evidence="9">The sequence shown here is derived from an EMBL/GenBank/DDBJ whole genome shotgun (WGS) entry which is preliminary data.</text>
</comment>
<evidence type="ECO:0000313" key="9">
    <source>
        <dbReference type="EMBL" id="PHQ52444.1"/>
    </source>
</evidence>
<dbReference type="OrthoDB" id="9786643at2"/>
<keyword evidence="6" id="KW-0813">Transport</keyword>
<dbReference type="InterPro" id="IPR000412">
    <property type="entry name" value="ABC_2_transport"/>
</dbReference>
<proteinExistence type="inferred from homology"/>
<feature type="transmembrane region" description="Helical" evidence="6">
    <location>
        <begin position="194"/>
        <end position="216"/>
    </location>
</feature>
<gene>
    <name evidence="9" type="ORF">BLA24_06570</name>
</gene>
<dbReference type="Pfam" id="PF01061">
    <property type="entry name" value="ABC2_membrane"/>
    <property type="match status" value="1"/>
</dbReference>
<feature type="compositionally biased region" description="Low complexity" evidence="7">
    <location>
        <begin position="1"/>
        <end position="13"/>
    </location>
</feature>
<evidence type="ECO:0000256" key="7">
    <source>
        <dbReference type="SAM" id="MobiDB-lite"/>
    </source>
</evidence>
<dbReference type="AlphaFoldDB" id="A0A2G1XME7"/>
<dbReference type="PANTHER" id="PTHR43229:SF2">
    <property type="entry name" value="NODULATION PROTEIN J"/>
    <property type="match status" value="1"/>
</dbReference>
<dbReference type="GO" id="GO:0043190">
    <property type="term" value="C:ATP-binding cassette (ABC) transporter complex"/>
    <property type="evidence" value="ECO:0007669"/>
    <property type="project" value="InterPro"/>
</dbReference>
<evidence type="ECO:0000259" key="8">
    <source>
        <dbReference type="PROSITE" id="PS51012"/>
    </source>
</evidence>
<feature type="transmembrane region" description="Helical" evidence="6">
    <location>
        <begin position="119"/>
        <end position="145"/>
    </location>
</feature>
<feature type="transmembrane region" description="Helical" evidence="6">
    <location>
        <begin position="76"/>
        <end position="98"/>
    </location>
</feature>
<dbReference type="GO" id="GO:0046677">
    <property type="term" value="P:response to antibiotic"/>
    <property type="evidence" value="ECO:0007669"/>
    <property type="project" value="UniProtKB-KW"/>
</dbReference>
<evidence type="ECO:0000256" key="1">
    <source>
        <dbReference type="ARBA" id="ARBA00004141"/>
    </source>
</evidence>
<evidence type="ECO:0000256" key="6">
    <source>
        <dbReference type="RuleBase" id="RU361157"/>
    </source>
</evidence>
<dbReference type="InterPro" id="IPR013525">
    <property type="entry name" value="ABC2_TM"/>
</dbReference>
<dbReference type="PANTHER" id="PTHR43229">
    <property type="entry name" value="NODULATION PROTEIN J"/>
    <property type="match status" value="1"/>
</dbReference>
<keyword evidence="4 6" id="KW-0472">Membrane</keyword>
<evidence type="ECO:0000256" key="3">
    <source>
        <dbReference type="ARBA" id="ARBA00022989"/>
    </source>
</evidence>
<sequence length="282" mass="29850">MTASASASVSPPRSRGRRPGALRIGLARGRVELLGIVREPMALFFTLCFPLFMMLMMGNVFQGDVADTGVPARQPLVAGMIGMGVMSSSFLSLAIGMAQDQSEGTLKRLWGTPAPYASYFIGKIVQVLVAVVLQTTVLLTVGVAAFDVRPPDTAGKWATLAWVVLLGTVACSMLGLLVGSLVRSGRAAPTVATAPFIVLQFISGVYFTLTSMPAWIQTAGALFPLKWVCQGIRSALLPDAFLAAEPAGSWEHAHTAMVLGAWTLAGFAAAVVAVRWQRRRDA</sequence>
<keyword evidence="6" id="KW-1003">Cell membrane</keyword>